<organism evidence="1 2">
    <name type="scientific">Culex pipiens pipiens</name>
    <name type="common">Northern house mosquito</name>
    <dbReference type="NCBI Taxonomy" id="38569"/>
    <lineage>
        <taxon>Eukaryota</taxon>
        <taxon>Metazoa</taxon>
        <taxon>Ecdysozoa</taxon>
        <taxon>Arthropoda</taxon>
        <taxon>Hexapoda</taxon>
        <taxon>Insecta</taxon>
        <taxon>Pterygota</taxon>
        <taxon>Neoptera</taxon>
        <taxon>Endopterygota</taxon>
        <taxon>Diptera</taxon>
        <taxon>Nematocera</taxon>
        <taxon>Culicoidea</taxon>
        <taxon>Culicidae</taxon>
        <taxon>Culicinae</taxon>
        <taxon>Culicini</taxon>
        <taxon>Culex</taxon>
        <taxon>Culex</taxon>
    </lineage>
</organism>
<dbReference type="Proteomes" id="UP001562425">
    <property type="component" value="Unassembled WGS sequence"/>
</dbReference>
<comment type="caution">
    <text evidence="1">The sequence shown here is derived from an EMBL/GenBank/DDBJ whole genome shotgun (WGS) entry which is preliminary data.</text>
</comment>
<proteinExistence type="predicted"/>
<keyword evidence="2" id="KW-1185">Reference proteome</keyword>
<accession>A0ABD1DDY7</accession>
<reference evidence="1 2" key="1">
    <citation type="submission" date="2024-05" db="EMBL/GenBank/DDBJ databases">
        <title>Culex pipiens pipiens assembly and annotation.</title>
        <authorList>
            <person name="Alout H."/>
            <person name="Durand T."/>
        </authorList>
    </citation>
    <scope>NUCLEOTIDE SEQUENCE [LARGE SCALE GENOMIC DNA]</scope>
    <source>
        <strain evidence="1">HA-2024</strain>
        <tissue evidence="1">Whole body</tissue>
    </source>
</reference>
<dbReference type="AlphaFoldDB" id="A0ABD1DDY7"/>
<evidence type="ECO:0000313" key="2">
    <source>
        <dbReference type="Proteomes" id="UP001562425"/>
    </source>
</evidence>
<evidence type="ECO:0000313" key="1">
    <source>
        <dbReference type="EMBL" id="KAL1397757.1"/>
    </source>
</evidence>
<sequence length="104" mass="11739">MTIVGDDWWKKRVFWPALRHSKATPWCCSNEPLAVDAIVLVNVGFLFQSVSLVGSVQSATPEVVDSSRKKNYLFHPTVSIDRTLRWKTSLTGLLVKPLSRKGRL</sequence>
<protein>
    <submittedName>
        <fullName evidence="1">Uncharacterized protein</fullName>
    </submittedName>
</protein>
<gene>
    <name evidence="1" type="ORF">pipiens_009509</name>
</gene>
<dbReference type="EMBL" id="JBEHCU010006162">
    <property type="protein sequence ID" value="KAL1397757.1"/>
    <property type="molecule type" value="Genomic_DNA"/>
</dbReference>
<name>A0ABD1DDY7_CULPP</name>